<dbReference type="EMBL" id="VSRR010001971">
    <property type="protein sequence ID" value="MPC28816.1"/>
    <property type="molecule type" value="Genomic_DNA"/>
</dbReference>
<evidence type="ECO:0000313" key="3">
    <source>
        <dbReference type="Proteomes" id="UP000324222"/>
    </source>
</evidence>
<keyword evidence="1" id="KW-0472">Membrane</keyword>
<protein>
    <submittedName>
        <fullName evidence="2">Uncharacterized protein</fullName>
    </submittedName>
</protein>
<feature type="transmembrane region" description="Helical" evidence="1">
    <location>
        <begin position="84"/>
        <end position="102"/>
    </location>
</feature>
<dbReference type="Proteomes" id="UP000324222">
    <property type="component" value="Unassembled WGS sequence"/>
</dbReference>
<evidence type="ECO:0000256" key="1">
    <source>
        <dbReference type="SAM" id="Phobius"/>
    </source>
</evidence>
<evidence type="ECO:0000313" key="2">
    <source>
        <dbReference type="EMBL" id="MPC28816.1"/>
    </source>
</evidence>
<gene>
    <name evidence="2" type="ORF">E2C01_022027</name>
</gene>
<reference evidence="2 3" key="1">
    <citation type="submission" date="2019-05" db="EMBL/GenBank/DDBJ databases">
        <title>Another draft genome of Portunus trituberculatus and its Hox gene families provides insights of decapod evolution.</title>
        <authorList>
            <person name="Jeong J.-H."/>
            <person name="Song I."/>
            <person name="Kim S."/>
            <person name="Choi T."/>
            <person name="Kim D."/>
            <person name="Ryu S."/>
            <person name="Kim W."/>
        </authorList>
    </citation>
    <scope>NUCLEOTIDE SEQUENCE [LARGE SCALE GENOMIC DNA]</scope>
    <source>
        <tissue evidence="2">Muscle</tissue>
    </source>
</reference>
<keyword evidence="1" id="KW-1133">Transmembrane helix</keyword>
<comment type="caution">
    <text evidence="2">The sequence shown here is derived from an EMBL/GenBank/DDBJ whole genome shotgun (WGS) entry which is preliminary data.</text>
</comment>
<sequence>MVFTAEDDFTETNRTLYSQGLQEITVHKEDIGRLLDKLEVRKAMGPNAQAHESVPNSCTSQVSLLSSMLCTNSEEEEDEDEEDFLLSFVFFFFLLSIFSSFFRSFLFSFMVIGSQDGQGPIANLNLHALTLVHLVTLHQPAYQYIESFHTLFDLPFNTVDLWCPSNHYIW</sequence>
<name>A0A5B7E6H5_PORTR</name>
<keyword evidence="3" id="KW-1185">Reference proteome</keyword>
<proteinExistence type="predicted"/>
<keyword evidence="1" id="KW-0812">Transmembrane</keyword>
<accession>A0A5B7E6H5</accession>
<dbReference type="AlphaFoldDB" id="A0A5B7E6H5"/>
<organism evidence="2 3">
    <name type="scientific">Portunus trituberculatus</name>
    <name type="common">Swimming crab</name>
    <name type="synonym">Neptunus trituberculatus</name>
    <dbReference type="NCBI Taxonomy" id="210409"/>
    <lineage>
        <taxon>Eukaryota</taxon>
        <taxon>Metazoa</taxon>
        <taxon>Ecdysozoa</taxon>
        <taxon>Arthropoda</taxon>
        <taxon>Crustacea</taxon>
        <taxon>Multicrustacea</taxon>
        <taxon>Malacostraca</taxon>
        <taxon>Eumalacostraca</taxon>
        <taxon>Eucarida</taxon>
        <taxon>Decapoda</taxon>
        <taxon>Pleocyemata</taxon>
        <taxon>Brachyura</taxon>
        <taxon>Eubrachyura</taxon>
        <taxon>Portunoidea</taxon>
        <taxon>Portunidae</taxon>
        <taxon>Portuninae</taxon>
        <taxon>Portunus</taxon>
    </lineage>
</organism>